<dbReference type="InterPro" id="IPR050266">
    <property type="entry name" value="AB_hydrolase_sf"/>
</dbReference>
<dbReference type="Proteomes" id="UP000199400">
    <property type="component" value="Unassembled WGS sequence"/>
</dbReference>
<proteinExistence type="predicted"/>
<dbReference type="PANTHER" id="PTHR43798">
    <property type="entry name" value="MONOACYLGLYCEROL LIPASE"/>
    <property type="match status" value="1"/>
</dbReference>
<reference evidence="4" key="1">
    <citation type="submission" date="2016-10" db="EMBL/GenBank/DDBJ databases">
        <authorList>
            <person name="Varghese N."/>
            <person name="Submissions S."/>
        </authorList>
    </citation>
    <scope>NUCLEOTIDE SEQUENCE [LARGE SCALE GENOMIC DNA]</scope>
    <source>
        <strain evidence="4">ATCC 25963</strain>
    </source>
</reference>
<sequence length="385" mass="41648">MRRVIRRSSLLAALAVASPACFLDDLLDGDSGPVQHDTIALSTGIDMAYRELGDPDGDVVIFLHGYTDTSRSFMPTALAFHQLDDDYHVYVLDQRGHGGSSMPPAADCAAAPAQCFEPADMADDVIAFMDAKGIARASIVGHSMGSFVAQELGLSHPQRVDRLVLIGTAASVVGNVVLQDYILAEPVEGAWKAGFEAQGLAFPEEVYALDPLDADADAQAWIEGAWVVDPAADPDYLASIVPETAATRMGTWIGVARALLQTDNSQRLQDLSVPTLILWATQDAFFYDDPDQQALRAALDVAVDACKLEYWFKQYGKRPIGPDGVQIDDIGHNTQWAAPQEVARDLVAYFGTGQPTKDWYYSADGDPQDIVTQKKAAPLYHGKCE</sequence>
<keyword evidence="1" id="KW-0732">Signal</keyword>
<dbReference type="Pfam" id="PF00561">
    <property type="entry name" value="Abhydrolase_1"/>
    <property type="match status" value="1"/>
</dbReference>
<feature type="domain" description="AB hydrolase-1" evidence="2">
    <location>
        <begin position="59"/>
        <end position="286"/>
    </location>
</feature>
<evidence type="ECO:0000313" key="3">
    <source>
        <dbReference type="EMBL" id="SFF48542.1"/>
    </source>
</evidence>
<feature type="signal peptide" evidence="1">
    <location>
        <begin position="1"/>
        <end position="23"/>
    </location>
</feature>
<dbReference type="PANTHER" id="PTHR43798:SF33">
    <property type="entry name" value="HYDROLASE, PUTATIVE (AFU_ORTHOLOGUE AFUA_2G14860)-RELATED"/>
    <property type="match status" value="1"/>
</dbReference>
<dbReference type="STRING" id="54.SAMN02745121_09143"/>
<dbReference type="PRINTS" id="PR00412">
    <property type="entry name" value="EPOXHYDRLASE"/>
</dbReference>
<dbReference type="SUPFAM" id="SSF53474">
    <property type="entry name" value="alpha/beta-Hydrolases"/>
    <property type="match status" value="1"/>
</dbReference>
<name>A0A1I2J1D8_9BACT</name>
<keyword evidence="4" id="KW-1185">Reference proteome</keyword>
<organism evidence="3 4">
    <name type="scientific">Nannocystis exedens</name>
    <dbReference type="NCBI Taxonomy" id="54"/>
    <lineage>
        <taxon>Bacteria</taxon>
        <taxon>Pseudomonadati</taxon>
        <taxon>Myxococcota</taxon>
        <taxon>Polyangia</taxon>
        <taxon>Nannocystales</taxon>
        <taxon>Nannocystaceae</taxon>
        <taxon>Nannocystis</taxon>
    </lineage>
</organism>
<dbReference type="GO" id="GO:0003824">
    <property type="term" value="F:catalytic activity"/>
    <property type="evidence" value="ECO:0007669"/>
    <property type="project" value="InterPro"/>
</dbReference>
<dbReference type="GO" id="GO:0016020">
    <property type="term" value="C:membrane"/>
    <property type="evidence" value="ECO:0007669"/>
    <property type="project" value="TreeGrafter"/>
</dbReference>
<protein>
    <submittedName>
        <fullName evidence="3">Pimeloyl-ACP methyl ester carboxylesterase</fullName>
    </submittedName>
</protein>
<dbReference type="InterPro" id="IPR029058">
    <property type="entry name" value="AB_hydrolase_fold"/>
</dbReference>
<gene>
    <name evidence="3" type="ORF">SAMN02745121_09143</name>
</gene>
<dbReference type="AlphaFoldDB" id="A0A1I2J1D8"/>
<dbReference type="EMBL" id="FOMX01000118">
    <property type="protein sequence ID" value="SFF48542.1"/>
    <property type="molecule type" value="Genomic_DNA"/>
</dbReference>
<accession>A0A1I2J1D8</accession>
<evidence type="ECO:0000256" key="1">
    <source>
        <dbReference type="SAM" id="SignalP"/>
    </source>
</evidence>
<dbReference type="Gene3D" id="3.40.50.1820">
    <property type="entry name" value="alpha/beta hydrolase"/>
    <property type="match status" value="1"/>
</dbReference>
<dbReference type="OrthoDB" id="5385630at2"/>
<evidence type="ECO:0000259" key="2">
    <source>
        <dbReference type="Pfam" id="PF00561"/>
    </source>
</evidence>
<evidence type="ECO:0000313" key="4">
    <source>
        <dbReference type="Proteomes" id="UP000199400"/>
    </source>
</evidence>
<dbReference type="PRINTS" id="PR00111">
    <property type="entry name" value="ABHYDROLASE"/>
</dbReference>
<dbReference type="InterPro" id="IPR000639">
    <property type="entry name" value="Epox_hydrolase-like"/>
</dbReference>
<feature type="chain" id="PRO_5011452870" evidence="1">
    <location>
        <begin position="24"/>
        <end position="385"/>
    </location>
</feature>
<dbReference type="InterPro" id="IPR000073">
    <property type="entry name" value="AB_hydrolase_1"/>
</dbReference>